<evidence type="ECO:0000256" key="1">
    <source>
        <dbReference type="SAM" id="MobiDB-lite"/>
    </source>
</evidence>
<dbReference type="Pfam" id="PF08751">
    <property type="entry name" value="TrwC"/>
    <property type="match status" value="1"/>
</dbReference>
<dbReference type="AlphaFoldDB" id="A0A7W4Z3B0"/>
<name>A0A7W4Z3B0_9ACTN</name>
<dbReference type="CDD" id="cd18809">
    <property type="entry name" value="SF1_C_RecD"/>
    <property type="match status" value="1"/>
</dbReference>
<dbReference type="Gene3D" id="2.30.30.940">
    <property type="match status" value="1"/>
</dbReference>
<feature type="region of interest" description="Disordered" evidence="1">
    <location>
        <begin position="257"/>
        <end position="276"/>
    </location>
</feature>
<dbReference type="InterPro" id="IPR027417">
    <property type="entry name" value="P-loop_NTPase"/>
</dbReference>
<proteinExistence type="predicted"/>
<protein>
    <recommendedName>
        <fullName evidence="2">TrwC relaxase domain-containing protein</fullName>
    </recommendedName>
</protein>
<organism evidence="3 4">
    <name type="scientific">Nocardioides soli</name>
    <dbReference type="NCBI Taxonomy" id="1036020"/>
    <lineage>
        <taxon>Bacteria</taxon>
        <taxon>Bacillati</taxon>
        <taxon>Actinomycetota</taxon>
        <taxon>Actinomycetes</taxon>
        <taxon>Propionibacteriales</taxon>
        <taxon>Nocardioidaceae</taxon>
        <taxon>Nocardioides</taxon>
    </lineage>
</organism>
<dbReference type="SUPFAM" id="SSF55464">
    <property type="entry name" value="Origin of replication-binding domain, RBD-like"/>
    <property type="match status" value="1"/>
</dbReference>
<accession>A0A7W4Z3B0</accession>
<gene>
    <name evidence="3" type="ORF">FHU40_003514</name>
</gene>
<dbReference type="EMBL" id="JACHWR010000002">
    <property type="protein sequence ID" value="MBB3043696.1"/>
    <property type="molecule type" value="Genomic_DNA"/>
</dbReference>
<feature type="compositionally biased region" description="Low complexity" evidence="1">
    <location>
        <begin position="808"/>
        <end position="821"/>
    </location>
</feature>
<evidence type="ECO:0000259" key="2">
    <source>
        <dbReference type="Pfam" id="PF08751"/>
    </source>
</evidence>
<keyword evidence="4" id="KW-1185">Reference proteome</keyword>
<dbReference type="Proteomes" id="UP000589626">
    <property type="component" value="Unassembled WGS sequence"/>
</dbReference>
<sequence>MSGDTYERWVAGIDLDTGKPRGRLRHDASGLRFVEVVVNGPKTWSLAAALHPDVSAALDAAQDKAASEIVGWVAAHATTRVGPRGRQVQVPVEEIEAAVIRHYTSRAGDPHRHLHLQINARVYADGGWRGIHSVGIRDSIEAINGIGHAAVATDPAFRAVLASHGFTIDAETGEISQLAPYVGAFSARTRQIRGNIDRYEAAWRSDHPGEEPGPRLRDAWDRRAWAEARPDKVTPIDGAGLVVRWNEELRSLGYRDPSAPVRAQTRPTATHPGRIDRDGTATLVVQRLGAKRSAWNTADIRGHVEVLLAQTALIADPAARRELAEDVTARATNRCIRLLASPDVPEHIRSLTSPAVLEVETDISRRLAARGTQPARRVRVGARGLDRVDPAQAAVISTLAGDGPLVVVEGAAGAGKTTALKATQTLIARQGRRLLVVTPTLKAAHVAAAETGADGHSAAWLVHQHGWRWDPDGLWTREPTPSPSEGARLGAGDLLLVDEAGMLDQDTARALLTVADGAGARIALVGDRHQLPAVGRGGVLDHAVAWARPDAVVSLDTVRRFSDPAYARLTLKMRHGEDPAGVFEELRRRGQIVIHPTDVERTAALADIGARGELVLTEHREHLVDLNAAIRDHRRDTSDKSAVERSITTTAGEVIGLGDRVATRRNDPDLGIANRQTWAVTGIGDDGSLILHGHRRDTVVPAAYARRFVELAFATTVHGAQGGTVPTAHVAITETTGAAAAYVAMTRGRDTNTAHLVADNIDDAKRQWTDVFSRTRADLGPAHARSRAIDDIDRYGPSAPPHDHQRRTTAPAAVQPATPRPDIAVEL</sequence>
<dbReference type="InterPro" id="IPR014862">
    <property type="entry name" value="TrwC"/>
</dbReference>
<feature type="domain" description="TrwC relaxase" evidence="2">
    <location>
        <begin position="3"/>
        <end position="251"/>
    </location>
</feature>
<evidence type="ECO:0000313" key="4">
    <source>
        <dbReference type="Proteomes" id="UP000589626"/>
    </source>
</evidence>
<evidence type="ECO:0000313" key="3">
    <source>
        <dbReference type="EMBL" id="MBB3043696.1"/>
    </source>
</evidence>
<comment type="caution">
    <text evidence="3">The sequence shown here is derived from an EMBL/GenBank/DDBJ whole genome shotgun (WGS) entry which is preliminary data.</text>
</comment>
<dbReference type="Pfam" id="PF13604">
    <property type="entry name" value="AAA_30"/>
    <property type="match status" value="1"/>
</dbReference>
<dbReference type="NCBIfam" id="NF041492">
    <property type="entry name" value="MobF"/>
    <property type="match status" value="1"/>
</dbReference>
<reference evidence="3 4" key="1">
    <citation type="submission" date="2020-08" db="EMBL/GenBank/DDBJ databases">
        <title>Sequencing the genomes of 1000 actinobacteria strains.</title>
        <authorList>
            <person name="Klenk H.-P."/>
        </authorList>
    </citation>
    <scope>NUCLEOTIDE SEQUENCE [LARGE SCALE GENOMIC DNA]</scope>
    <source>
        <strain evidence="3 4">DSM 105498</strain>
    </source>
</reference>
<dbReference type="SUPFAM" id="SSF52540">
    <property type="entry name" value="P-loop containing nucleoside triphosphate hydrolases"/>
    <property type="match status" value="2"/>
</dbReference>
<dbReference type="Gene3D" id="3.40.50.300">
    <property type="entry name" value="P-loop containing nucleotide triphosphate hydrolases"/>
    <property type="match status" value="2"/>
</dbReference>
<feature type="region of interest" description="Disordered" evidence="1">
    <location>
        <begin position="780"/>
        <end position="827"/>
    </location>
</feature>